<keyword evidence="1" id="KW-0812">Transmembrane</keyword>
<dbReference type="RefSeq" id="WP_073613856.1">
    <property type="nucleotide sequence ID" value="NZ_FRFE01000011.1"/>
</dbReference>
<feature type="transmembrane region" description="Helical" evidence="1">
    <location>
        <begin position="20"/>
        <end position="42"/>
    </location>
</feature>
<sequence>MTRASTSSVYDLNGQIHFLGRIYTFLGWLGLIGSGFLLFALFSSQTTPAGGTQTGLFGISPHLSVFLLICWSILLLNFSKDITGPRKWSTGIAGVVIAAMNLISVPVGTAVGLYTLWVLFQYRRIQ</sequence>
<gene>
    <name evidence="2" type="ORF">SAMN02745220_02569</name>
</gene>
<accession>A0A1M7Y8M7</accession>
<dbReference type="EMBL" id="FRFE01000011">
    <property type="protein sequence ID" value="SHO48969.1"/>
    <property type="molecule type" value="Genomic_DNA"/>
</dbReference>
<dbReference type="OrthoDB" id="1121776at2"/>
<organism evidence="2 3">
    <name type="scientific">Desulfopila aestuarii DSM 18488</name>
    <dbReference type="NCBI Taxonomy" id="1121416"/>
    <lineage>
        <taxon>Bacteria</taxon>
        <taxon>Pseudomonadati</taxon>
        <taxon>Thermodesulfobacteriota</taxon>
        <taxon>Desulfobulbia</taxon>
        <taxon>Desulfobulbales</taxon>
        <taxon>Desulfocapsaceae</taxon>
        <taxon>Desulfopila</taxon>
    </lineage>
</organism>
<name>A0A1M7Y8M7_9BACT</name>
<evidence type="ECO:0000313" key="3">
    <source>
        <dbReference type="Proteomes" id="UP000184603"/>
    </source>
</evidence>
<keyword evidence="1" id="KW-1133">Transmembrane helix</keyword>
<keyword evidence="3" id="KW-1185">Reference proteome</keyword>
<proteinExistence type="predicted"/>
<dbReference type="STRING" id="1121416.SAMN02745220_02569"/>
<reference evidence="2 3" key="1">
    <citation type="submission" date="2016-12" db="EMBL/GenBank/DDBJ databases">
        <authorList>
            <person name="Song W.-J."/>
            <person name="Kurnit D.M."/>
        </authorList>
    </citation>
    <scope>NUCLEOTIDE SEQUENCE [LARGE SCALE GENOMIC DNA]</scope>
    <source>
        <strain evidence="2 3">DSM 18488</strain>
    </source>
</reference>
<dbReference type="AlphaFoldDB" id="A0A1M7Y8M7"/>
<feature type="transmembrane region" description="Helical" evidence="1">
    <location>
        <begin position="54"/>
        <end position="76"/>
    </location>
</feature>
<keyword evidence="1" id="KW-0472">Membrane</keyword>
<evidence type="ECO:0000256" key="1">
    <source>
        <dbReference type="SAM" id="Phobius"/>
    </source>
</evidence>
<dbReference type="Proteomes" id="UP000184603">
    <property type="component" value="Unassembled WGS sequence"/>
</dbReference>
<protein>
    <submittedName>
        <fullName evidence="2">Uncharacterized protein</fullName>
    </submittedName>
</protein>
<evidence type="ECO:0000313" key="2">
    <source>
        <dbReference type="EMBL" id="SHO48969.1"/>
    </source>
</evidence>
<feature type="transmembrane region" description="Helical" evidence="1">
    <location>
        <begin position="96"/>
        <end position="120"/>
    </location>
</feature>